<keyword evidence="3" id="KW-1185">Reference proteome</keyword>
<protein>
    <submittedName>
        <fullName evidence="2">DNA-binding transcriptional regulator, ArsR family</fullName>
    </submittedName>
</protein>
<dbReference type="AlphaFoldDB" id="A0A239P591"/>
<dbReference type="InterPro" id="IPR001845">
    <property type="entry name" value="HTH_ArsR_DNA-bd_dom"/>
</dbReference>
<dbReference type="GO" id="GO:0003700">
    <property type="term" value="F:DNA-binding transcription factor activity"/>
    <property type="evidence" value="ECO:0007669"/>
    <property type="project" value="InterPro"/>
</dbReference>
<dbReference type="GO" id="GO:0003677">
    <property type="term" value="F:DNA binding"/>
    <property type="evidence" value="ECO:0007669"/>
    <property type="project" value="UniProtKB-KW"/>
</dbReference>
<dbReference type="CDD" id="cd00090">
    <property type="entry name" value="HTH_ARSR"/>
    <property type="match status" value="1"/>
</dbReference>
<dbReference type="PANTHER" id="PTHR38600">
    <property type="entry name" value="TRANSCRIPTIONAL REGULATORY PROTEIN"/>
    <property type="match status" value="1"/>
</dbReference>
<accession>A0A239P591</accession>
<dbReference type="InterPro" id="IPR036388">
    <property type="entry name" value="WH-like_DNA-bd_sf"/>
</dbReference>
<dbReference type="PRINTS" id="PR00778">
    <property type="entry name" value="HTHARSR"/>
</dbReference>
<dbReference type="SUPFAM" id="SSF46785">
    <property type="entry name" value="Winged helix' DNA-binding domain"/>
    <property type="match status" value="1"/>
</dbReference>
<dbReference type="Proteomes" id="UP000198318">
    <property type="component" value="Unassembled WGS sequence"/>
</dbReference>
<dbReference type="InterPro" id="IPR011991">
    <property type="entry name" value="ArsR-like_HTH"/>
</dbReference>
<dbReference type="OrthoDB" id="9806976at2"/>
<dbReference type="RefSeq" id="WP_089331064.1">
    <property type="nucleotide sequence ID" value="NZ_FZOR01000070.1"/>
</dbReference>
<evidence type="ECO:0000313" key="3">
    <source>
        <dbReference type="Proteomes" id="UP000198318"/>
    </source>
</evidence>
<gene>
    <name evidence="2" type="ORF">SAMN05443665_107011</name>
</gene>
<reference evidence="2 3" key="1">
    <citation type="submission" date="2017-06" db="EMBL/GenBank/DDBJ databases">
        <authorList>
            <person name="Kim H.J."/>
            <person name="Triplett B.A."/>
        </authorList>
    </citation>
    <scope>NUCLEOTIDE SEQUENCE [LARGE SCALE GENOMIC DNA]</scope>
    <source>
        <strain evidence="2 3">DSM 44715</strain>
    </source>
</reference>
<organism evidence="2 3">
    <name type="scientific">Actinomadura meyerae</name>
    <dbReference type="NCBI Taxonomy" id="240840"/>
    <lineage>
        <taxon>Bacteria</taxon>
        <taxon>Bacillati</taxon>
        <taxon>Actinomycetota</taxon>
        <taxon>Actinomycetes</taxon>
        <taxon>Streptosporangiales</taxon>
        <taxon>Thermomonosporaceae</taxon>
        <taxon>Actinomadura</taxon>
    </lineage>
</organism>
<dbReference type="Gene3D" id="1.10.10.10">
    <property type="entry name" value="Winged helix-like DNA-binding domain superfamily/Winged helix DNA-binding domain"/>
    <property type="match status" value="1"/>
</dbReference>
<proteinExistence type="predicted"/>
<dbReference type="SMART" id="SM00418">
    <property type="entry name" value="HTH_ARSR"/>
    <property type="match status" value="1"/>
</dbReference>
<dbReference type="EMBL" id="FZOR01000070">
    <property type="protein sequence ID" value="SNT62226.1"/>
    <property type="molecule type" value="Genomic_DNA"/>
</dbReference>
<dbReference type="NCBIfam" id="NF033788">
    <property type="entry name" value="HTH_metalloreg"/>
    <property type="match status" value="1"/>
</dbReference>
<sequence length="103" mass="11929">MTADVFTALASPVRRELTALLLDGPRPVGDLAAHFTMSRPSVSEHLKVLRDAGLVTEQRDGRRRIYRLEPGPLRELSEWLSPYERFWREKLSNLRELLDEEDL</sequence>
<feature type="domain" description="HTH arsR-type" evidence="1">
    <location>
        <begin position="1"/>
        <end position="88"/>
    </location>
</feature>
<keyword evidence="2" id="KW-0238">DNA-binding</keyword>
<evidence type="ECO:0000313" key="2">
    <source>
        <dbReference type="EMBL" id="SNT62226.1"/>
    </source>
</evidence>
<evidence type="ECO:0000259" key="1">
    <source>
        <dbReference type="PROSITE" id="PS50987"/>
    </source>
</evidence>
<name>A0A239P591_9ACTN</name>
<dbReference type="PANTHER" id="PTHR38600:SF1">
    <property type="entry name" value="TRANSCRIPTIONAL REGULATORY PROTEIN"/>
    <property type="match status" value="1"/>
</dbReference>
<dbReference type="Pfam" id="PF01022">
    <property type="entry name" value="HTH_5"/>
    <property type="match status" value="1"/>
</dbReference>
<dbReference type="InterPro" id="IPR036390">
    <property type="entry name" value="WH_DNA-bd_sf"/>
</dbReference>
<dbReference type="PROSITE" id="PS50987">
    <property type="entry name" value="HTH_ARSR_2"/>
    <property type="match status" value="1"/>
</dbReference>